<reference evidence="15" key="3">
    <citation type="submission" date="2020-10" db="UniProtKB">
        <authorList>
            <consortium name="WormBaseParasite"/>
        </authorList>
    </citation>
    <scope>IDENTIFICATION</scope>
</reference>
<keyword evidence="9 10" id="KW-0137">Centromere</keyword>
<evidence type="ECO:0000256" key="3">
    <source>
        <dbReference type="ARBA" id="ARBA00013692"/>
    </source>
</evidence>
<keyword evidence="10" id="KW-0995">Kinetochore</keyword>
<keyword evidence="4 10" id="KW-0158">Chromosome</keyword>
<proteinExistence type="inferred from homology"/>
<keyword evidence="10" id="KW-0539">Nucleus</keyword>
<comment type="subcellular location">
    <subcellularLocation>
        <location evidence="1">Chromosome</location>
        <location evidence="1">Centromere</location>
    </subcellularLocation>
    <subcellularLocation>
        <location evidence="10">Nucleus</location>
    </subcellularLocation>
    <subcellularLocation>
        <location evidence="10">Chromosome</location>
        <location evidence="10">Centromere</location>
        <location evidence="10">Kinetochore</location>
    </subcellularLocation>
</comment>
<evidence type="ECO:0000256" key="4">
    <source>
        <dbReference type="ARBA" id="ARBA00022454"/>
    </source>
</evidence>
<evidence type="ECO:0000256" key="2">
    <source>
        <dbReference type="ARBA" id="ARBA00006379"/>
    </source>
</evidence>
<dbReference type="GO" id="GO:0031262">
    <property type="term" value="C:Ndc80 complex"/>
    <property type="evidence" value="ECO:0007669"/>
    <property type="project" value="InterPro"/>
</dbReference>
<comment type="subunit">
    <text evidence="10">Component of the NDC80 complex.</text>
</comment>
<protein>
    <recommendedName>
        <fullName evidence="3 10">Kinetochore protein SPC25</fullName>
    </recommendedName>
</protein>
<name>A0A068WH18_ECHGR</name>
<dbReference type="OrthoDB" id="6353017at2759"/>
<evidence type="ECO:0000313" key="14">
    <source>
        <dbReference type="Proteomes" id="UP000492820"/>
    </source>
</evidence>
<dbReference type="Proteomes" id="UP000492820">
    <property type="component" value="Unassembled WGS sequence"/>
</dbReference>
<dbReference type="GO" id="GO:0005634">
    <property type="term" value="C:nucleus"/>
    <property type="evidence" value="ECO:0007669"/>
    <property type="project" value="UniProtKB-SubCell"/>
</dbReference>
<dbReference type="Gene3D" id="3.30.457.50">
    <property type="entry name" value="Chromosome segregation protein Spc25"/>
    <property type="match status" value="1"/>
</dbReference>
<evidence type="ECO:0000256" key="11">
    <source>
        <dbReference type="SAM" id="Coils"/>
    </source>
</evidence>
<accession>A0A068WH18</accession>
<evidence type="ECO:0000313" key="15">
    <source>
        <dbReference type="WBParaSite" id="EgrG_000969000"/>
    </source>
</evidence>
<evidence type="ECO:0000256" key="5">
    <source>
        <dbReference type="ARBA" id="ARBA00022618"/>
    </source>
</evidence>
<evidence type="ECO:0000256" key="6">
    <source>
        <dbReference type="ARBA" id="ARBA00022776"/>
    </source>
</evidence>
<organism evidence="13">
    <name type="scientific">Echinococcus granulosus</name>
    <name type="common">Hydatid tapeworm</name>
    <dbReference type="NCBI Taxonomy" id="6210"/>
    <lineage>
        <taxon>Eukaryota</taxon>
        <taxon>Metazoa</taxon>
        <taxon>Spiralia</taxon>
        <taxon>Lophotrochozoa</taxon>
        <taxon>Platyhelminthes</taxon>
        <taxon>Cestoda</taxon>
        <taxon>Eucestoda</taxon>
        <taxon>Cyclophyllidea</taxon>
        <taxon>Taeniidae</taxon>
        <taxon>Echinococcus</taxon>
        <taxon>Echinococcus granulosus group</taxon>
    </lineage>
</organism>
<dbReference type="InterPro" id="IPR045143">
    <property type="entry name" value="Spc25"/>
</dbReference>
<dbReference type="InterPro" id="IPR013255">
    <property type="entry name" value="Spc25_C"/>
</dbReference>
<evidence type="ECO:0000256" key="7">
    <source>
        <dbReference type="ARBA" id="ARBA00023054"/>
    </source>
</evidence>
<evidence type="ECO:0000259" key="12">
    <source>
        <dbReference type="Pfam" id="PF08234"/>
    </source>
</evidence>
<gene>
    <name evidence="15" type="primary">EGR_07156</name>
    <name evidence="13" type="ORF">EgrG_000969000</name>
</gene>
<evidence type="ECO:0000256" key="8">
    <source>
        <dbReference type="ARBA" id="ARBA00023306"/>
    </source>
</evidence>
<feature type="domain" description="Chromosome segregation protein Spc25 C-terminal" evidence="12">
    <location>
        <begin position="168"/>
        <end position="236"/>
    </location>
</feature>
<comment type="function">
    <text evidence="10">Acts as a component of the essential kinetochore-associated NDC80 complex, which is required for chromosome segregation and spindle checkpoint activity.</text>
</comment>
<keyword evidence="6 10" id="KW-0498">Mitosis</keyword>
<dbReference type="GO" id="GO:0007059">
    <property type="term" value="P:chromosome segregation"/>
    <property type="evidence" value="ECO:0007669"/>
    <property type="project" value="InterPro"/>
</dbReference>
<reference evidence="13 14" key="1">
    <citation type="journal article" date="2013" name="Nature">
        <title>The genomes of four tapeworm species reveal adaptations to parasitism.</title>
        <authorList>
            <person name="Tsai I.J."/>
            <person name="Zarowiecki M."/>
            <person name="Holroyd N."/>
            <person name="Garciarrubio A."/>
            <person name="Sanchez-Flores A."/>
            <person name="Brooks K.L."/>
            <person name="Tracey A."/>
            <person name="Bobes R.J."/>
            <person name="Fragoso G."/>
            <person name="Sciutto E."/>
            <person name="Aslett M."/>
            <person name="Beasley H."/>
            <person name="Bennett H.M."/>
            <person name="Cai J."/>
            <person name="Camicia F."/>
            <person name="Clark R."/>
            <person name="Cucher M."/>
            <person name="De Silva N."/>
            <person name="Day T.A."/>
            <person name="Deplazes P."/>
            <person name="Estrada K."/>
            <person name="Fernandez C."/>
            <person name="Holland P.W."/>
            <person name="Hou J."/>
            <person name="Hu S."/>
            <person name="Huckvale T."/>
            <person name="Hung S.S."/>
            <person name="Kamenetzky L."/>
            <person name="Keane J.A."/>
            <person name="Kiss F."/>
            <person name="Koziol U."/>
            <person name="Lambert O."/>
            <person name="Liu K."/>
            <person name="Luo X."/>
            <person name="Luo Y."/>
            <person name="Macchiaroli N."/>
            <person name="Nichol S."/>
            <person name="Paps J."/>
            <person name="Parkinson J."/>
            <person name="Pouchkina-Stantcheva N."/>
            <person name="Riddiford N."/>
            <person name="Rosenzvit M."/>
            <person name="Salinas G."/>
            <person name="Wasmuth J.D."/>
            <person name="Zamanian M."/>
            <person name="Zheng Y."/>
            <person name="Cai X."/>
            <person name="Soberon X."/>
            <person name="Olson P.D."/>
            <person name="Laclette J.P."/>
            <person name="Brehm K."/>
            <person name="Berriman M."/>
            <person name="Garciarrubio A."/>
            <person name="Bobes R.J."/>
            <person name="Fragoso G."/>
            <person name="Sanchez-Flores A."/>
            <person name="Estrada K."/>
            <person name="Cevallos M.A."/>
            <person name="Morett E."/>
            <person name="Gonzalez V."/>
            <person name="Portillo T."/>
            <person name="Ochoa-Leyva A."/>
            <person name="Jose M.V."/>
            <person name="Sciutto E."/>
            <person name="Landa A."/>
            <person name="Jimenez L."/>
            <person name="Valdes V."/>
            <person name="Carrero J.C."/>
            <person name="Larralde C."/>
            <person name="Morales-Montor J."/>
            <person name="Limon-Lason J."/>
            <person name="Soberon X."/>
            <person name="Laclette J.P."/>
        </authorList>
    </citation>
    <scope>NUCLEOTIDE SEQUENCE [LARGE SCALE GENOMIC DNA]</scope>
</reference>
<dbReference type="AlphaFoldDB" id="A0A068WH18"/>
<keyword evidence="5 10" id="KW-0132">Cell division</keyword>
<dbReference type="PANTHER" id="PTHR14281:SF0">
    <property type="entry name" value="KINETOCHORE PROTEIN SPC25"/>
    <property type="match status" value="1"/>
</dbReference>
<evidence type="ECO:0000256" key="10">
    <source>
        <dbReference type="RuleBase" id="RU367150"/>
    </source>
</evidence>
<comment type="similarity">
    <text evidence="2 10">Belongs to the SPC25 family.</text>
</comment>
<dbReference type="WBParaSite" id="EgrG_000969000">
    <property type="protein sequence ID" value="EgrG_000969000"/>
    <property type="gene ID" value="EgrG_000969000"/>
</dbReference>
<evidence type="ECO:0000256" key="9">
    <source>
        <dbReference type="ARBA" id="ARBA00023328"/>
    </source>
</evidence>
<dbReference type="EMBL" id="LK028577">
    <property type="protein sequence ID" value="CDS16973.1"/>
    <property type="molecule type" value="Genomic_DNA"/>
</dbReference>
<keyword evidence="8 10" id="KW-0131">Cell cycle</keyword>
<keyword evidence="7 11" id="KW-0175">Coiled coil</keyword>
<evidence type="ECO:0000313" key="13">
    <source>
        <dbReference type="EMBL" id="CDS16973.1"/>
    </source>
</evidence>
<dbReference type="GO" id="GO:0051301">
    <property type="term" value="P:cell division"/>
    <property type="evidence" value="ECO:0007669"/>
    <property type="project" value="UniProtKB-UniRule"/>
</dbReference>
<reference evidence="13" key="2">
    <citation type="submission" date="2014-06" db="EMBL/GenBank/DDBJ databases">
        <authorList>
            <person name="Aslett M."/>
        </authorList>
    </citation>
    <scope>NUCLEOTIDE SEQUENCE</scope>
</reference>
<dbReference type="PANTHER" id="PTHR14281">
    <property type="entry name" value="KINETOCHORE PROTEIN SPC25-RELATED"/>
    <property type="match status" value="1"/>
</dbReference>
<dbReference type="Pfam" id="PF08234">
    <property type="entry name" value="Spindle_Spc25"/>
    <property type="match status" value="1"/>
</dbReference>
<feature type="coiled-coil region" evidence="11">
    <location>
        <begin position="91"/>
        <end position="135"/>
    </location>
</feature>
<sequence>MTFRVSLCRLCLTRRSRVMTEGTLTMTTFLFGAIPDAPDAVLRRFQRLIDLEQQQQESDITTGENGREWMVRLSAMRKNWYEKEVSFERRNARYQKQLKEVEFQETELKRLRDWRDSLKEQLESLSRQNANVVKHASTTDSEIRRLQERISFYERTFGLEIRRTKNHNNVQVVMRGCCEDDYDLLSYVILRFNADSTPMELIKCNPPVADIEKLVEHFNKAGDFRSFLLVLRDRFVKYHRLRKKRKN</sequence>
<dbReference type="CDD" id="cd23784">
    <property type="entry name" value="RWD_Spc25"/>
    <property type="match status" value="1"/>
</dbReference>
<evidence type="ECO:0000256" key="1">
    <source>
        <dbReference type="ARBA" id="ARBA00004584"/>
    </source>
</evidence>